<evidence type="ECO:0000313" key="2">
    <source>
        <dbReference type="Proteomes" id="UP000177052"/>
    </source>
</evidence>
<protein>
    <recommendedName>
        <fullName evidence="3">Type 4 fimbrial biogenesis protein PilX N-terminal domain-containing protein</fullName>
    </recommendedName>
</protein>
<sequence length="477" mass="51195">MNKNKLSKKRGMIIIQTMVFSAIVIIIISALSAWAATTIRAGRIAFNREQAFESAEAGIDYYRWHLAHAPTDYQDGTGVVGPYIHSVKDKDGNTIGQFSLDIIAPPIGSTIVKIKSTGSSSFDSSYLRKIESQVAKPSIAKYSVAGNNAFRFGAGTEIFGPIHVNGGIRFDGLAHNLVTSGSTTYTDADSDACTTSNSYAVHTCLSPSDPTSPTPLPPRPDVFETGRLISQPTIDFSGFTTDLALLKIDAQSANGFYRDVAGSGFVGYHIVLKTNDTFDLYKINSWASVGSCSGTSSSWSIGTQTLQGNYVFPTNGIIFIEDHVVVDGQIDGARLTITAADLPVPSSSSGYKNILINNDLSYTNYDGTDSLGLIGQNGIMVGLVSEDDLKIDAALIAQNGKVGRFSYGGTCPLKNRSIISLYGMIASYARYGFAFTNGTGYTTRQITYDANLLYAPPPSFPLTSASYEILSWQEVEN</sequence>
<accession>A0A1F6WC38</accession>
<dbReference type="EMBL" id="MFUJ01000008">
    <property type="protein sequence ID" value="OGI79477.1"/>
    <property type="molecule type" value="Genomic_DNA"/>
</dbReference>
<dbReference type="AlphaFoldDB" id="A0A1F6WC38"/>
<proteinExistence type="predicted"/>
<dbReference type="Proteomes" id="UP000177052">
    <property type="component" value="Unassembled WGS sequence"/>
</dbReference>
<evidence type="ECO:0000313" key="1">
    <source>
        <dbReference type="EMBL" id="OGI79477.1"/>
    </source>
</evidence>
<organism evidence="1 2">
    <name type="scientific">Candidatus Nomurabacteria bacterium RIFCSPHIGHO2_12_FULL_37_29</name>
    <dbReference type="NCBI Taxonomy" id="1801759"/>
    <lineage>
        <taxon>Bacteria</taxon>
        <taxon>Candidatus Nomuraibacteriota</taxon>
    </lineage>
</organism>
<gene>
    <name evidence="1" type="ORF">A3F19_02530</name>
</gene>
<name>A0A1F6WC38_9BACT</name>
<reference evidence="1 2" key="1">
    <citation type="journal article" date="2016" name="Nat. Commun.">
        <title>Thousands of microbial genomes shed light on interconnected biogeochemical processes in an aquifer system.</title>
        <authorList>
            <person name="Anantharaman K."/>
            <person name="Brown C.T."/>
            <person name="Hug L.A."/>
            <person name="Sharon I."/>
            <person name="Castelle C.J."/>
            <person name="Probst A.J."/>
            <person name="Thomas B.C."/>
            <person name="Singh A."/>
            <person name="Wilkins M.J."/>
            <person name="Karaoz U."/>
            <person name="Brodie E.L."/>
            <person name="Williams K.H."/>
            <person name="Hubbard S.S."/>
            <person name="Banfield J.F."/>
        </authorList>
    </citation>
    <scope>NUCLEOTIDE SEQUENCE [LARGE SCALE GENOMIC DNA]</scope>
</reference>
<evidence type="ECO:0008006" key="3">
    <source>
        <dbReference type="Google" id="ProtNLM"/>
    </source>
</evidence>
<comment type="caution">
    <text evidence="1">The sequence shown here is derived from an EMBL/GenBank/DDBJ whole genome shotgun (WGS) entry which is preliminary data.</text>
</comment>